<dbReference type="PANTHER" id="PTHR36173:SF2">
    <property type="entry name" value="RIBONUCLEASE VAPC16"/>
    <property type="match status" value="1"/>
</dbReference>
<organism evidence="8 9">
    <name type="scientific">Mycobacterium kyorinense</name>
    <dbReference type="NCBI Taxonomy" id="487514"/>
    <lineage>
        <taxon>Bacteria</taxon>
        <taxon>Bacillati</taxon>
        <taxon>Actinomycetota</taxon>
        <taxon>Actinomycetes</taxon>
        <taxon>Mycobacteriales</taxon>
        <taxon>Mycobacteriaceae</taxon>
        <taxon>Mycobacterium</taxon>
    </lineage>
</organism>
<proteinExistence type="predicted"/>
<dbReference type="Proteomes" id="UP000193487">
    <property type="component" value="Unassembled WGS sequence"/>
</dbReference>
<reference evidence="8 9" key="1">
    <citation type="submission" date="2016-01" db="EMBL/GenBank/DDBJ databases">
        <title>The new phylogeny of the genus Mycobacterium.</title>
        <authorList>
            <person name="Tarcisio F."/>
            <person name="Conor M."/>
            <person name="Antonella G."/>
            <person name="Elisabetta G."/>
            <person name="Giulia F.S."/>
            <person name="Sara T."/>
            <person name="Anna F."/>
            <person name="Clotilde B."/>
            <person name="Roberto B."/>
            <person name="Veronica D.S."/>
            <person name="Fabio R."/>
            <person name="Monica P."/>
            <person name="Olivier J."/>
            <person name="Enrico T."/>
            <person name="Nicola S."/>
        </authorList>
    </citation>
    <scope>NUCLEOTIDE SEQUENCE [LARGE SCALE GENOMIC DNA]</scope>
    <source>
        <strain evidence="8 9">DSM 45166</strain>
    </source>
</reference>
<evidence type="ECO:0000256" key="1">
    <source>
        <dbReference type="ARBA" id="ARBA00001946"/>
    </source>
</evidence>
<protein>
    <submittedName>
        <fullName evidence="8">Twitching motility protein PilT</fullName>
    </submittedName>
</protein>
<evidence type="ECO:0000256" key="4">
    <source>
        <dbReference type="ARBA" id="ARBA00022723"/>
    </source>
</evidence>
<keyword evidence="2" id="KW-1277">Toxin-antitoxin system</keyword>
<dbReference type="Gene3D" id="3.40.50.1010">
    <property type="entry name" value="5'-nuclease"/>
    <property type="match status" value="1"/>
</dbReference>
<dbReference type="CDD" id="cd09872">
    <property type="entry name" value="PIN_Sll0205-like"/>
    <property type="match status" value="1"/>
</dbReference>
<keyword evidence="5" id="KW-0378">Hydrolase</keyword>
<keyword evidence="9" id="KW-1185">Reference proteome</keyword>
<accession>A0A1X1Y2R1</accession>
<keyword evidence="6" id="KW-0460">Magnesium</keyword>
<comment type="cofactor">
    <cofactor evidence="1">
        <name>Mg(2+)</name>
        <dbReference type="ChEBI" id="CHEBI:18420"/>
    </cofactor>
</comment>
<feature type="domain" description="PIN" evidence="7">
    <location>
        <begin position="13"/>
        <end position="130"/>
    </location>
</feature>
<dbReference type="Pfam" id="PF01850">
    <property type="entry name" value="PIN"/>
    <property type="match status" value="1"/>
</dbReference>
<evidence type="ECO:0000256" key="5">
    <source>
        <dbReference type="ARBA" id="ARBA00022801"/>
    </source>
</evidence>
<dbReference type="SUPFAM" id="SSF88723">
    <property type="entry name" value="PIN domain-like"/>
    <property type="match status" value="1"/>
</dbReference>
<dbReference type="OrthoDB" id="9798990at2"/>
<dbReference type="EMBL" id="LQPE01000085">
    <property type="protein sequence ID" value="ORW05387.1"/>
    <property type="molecule type" value="Genomic_DNA"/>
</dbReference>
<evidence type="ECO:0000256" key="2">
    <source>
        <dbReference type="ARBA" id="ARBA00022649"/>
    </source>
</evidence>
<evidence type="ECO:0000259" key="7">
    <source>
        <dbReference type="Pfam" id="PF01850"/>
    </source>
</evidence>
<gene>
    <name evidence="8" type="ORF">AWC14_26845</name>
</gene>
<evidence type="ECO:0000256" key="6">
    <source>
        <dbReference type="ARBA" id="ARBA00022842"/>
    </source>
</evidence>
<evidence type="ECO:0000256" key="3">
    <source>
        <dbReference type="ARBA" id="ARBA00022722"/>
    </source>
</evidence>
<dbReference type="InterPro" id="IPR052919">
    <property type="entry name" value="TA_system_RNase"/>
</dbReference>
<dbReference type="GO" id="GO:0046872">
    <property type="term" value="F:metal ion binding"/>
    <property type="evidence" value="ECO:0007669"/>
    <property type="project" value="UniProtKB-KW"/>
</dbReference>
<keyword evidence="3" id="KW-0540">Nuclease</keyword>
<keyword evidence="4" id="KW-0479">Metal-binding</keyword>
<dbReference type="GO" id="GO:0004518">
    <property type="term" value="F:nuclease activity"/>
    <property type="evidence" value="ECO:0007669"/>
    <property type="project" value="UniProtKB-KW"/>
</dbReference>
<evidence type="ECO:0000313" key="8">
    <source>
        <dbReference type="EMBL" id="ORW05387.1"/>
    </source>
</evidence>
<comment type="caution">
    <text evidence="8">The sequence shown here is derived from an EMBL/GenBank/DDBJ whole genome shotgun (WGS) entry which is preliminary data.</text>
</comment>
<dbReference type="GO" id="GO:0016787">
    <property type="term" value="F:hydrolase activity"/>
    <property type="evidence" value="ECO:0007669"/>
    <property type="project" value="UniProtKB-KW"/>
</dbReference>
<dbReference type="InterPro" id="IPR002716">
    <property type="entry name" value="PIN_dom"/>
</dbReference>
<dbReference type="InterPro" id="IPR041705">
    <property type="entry name" value="PIN_Sll0205"/>
</dbReference>
<sequence>MTPEQRAATPPGVLLDTSVLLWLVTVPEKISDPVREILSDPGTDVVVSAASAWEIAIKTRLGRLDGEALLSAWSEIVADMTATDLPIDASDAILAGRLPWDHKDPFDRVIVAQAARRNLTIATSDSRIVSAALTPTLRA</sequence>
<dbReference type="InterPro" id="IPR029060">
    <property type="entry name" value="PIN-like_dom_sf"/>
</dbReference>
<evidence type="ECO:0000313" key="9">
    <source>
        <dbReference type="Proteomes" id="UP000193487"/>
    </source>
</evidence>
<dbReference type="RefSeq" id="WP_045374853.1">
    <property type="nucleotide sequence ID" value="NZ_BBKA01000018.1"/>
</dbReference>
<dbReference type="AlphaFoldDB" id="A0A1X1Y2R1"/>
<name>A0A1X1Y2R1_9MYCO</name>
<dbReference type="PANTHER" id="PTHR36173">
    <property type="entry name" value="RIBONUCLEASE VAPC16-RELATED"/>
    <property type="match status" value="1"/>
</dbReference>